<protein>
    <submittedName>
        <fullName evidence="2">Uncharacterized protein</fullName>
    </submittedName>
</protein>
<dbReference type="EMBL" id="CAJRGZ010000019">
    <property type="protein sequence ID" value="CAG5163526.1"/>
    <property type="molecule type" value="Genomic_DNA"/>
</dbReference>
<evidence type="ECO:0000256" key="1">
    <source>
        <dbReference type="SAM" id="MobiDB-lite"/>
    </source>
</evidence>
<accession>A0A8J2I9P9</accession>
<feature type="compositionally biased region" description="Basic and acidic residues" evidence="1">
    <location>
        <begin position="469"/>
        <end position="492"/>
    </location>
</feature>
<feature type="compositionally biased region" description="Basic and acidic residues" evidence="1">
    <location>
        <begin position="223"/>
        <end position="232"/>
    </location>
</feature>
<evidence type="ECO:0000313" key="2">
    <source>
        <dbReference type="EMBL" id="CAG5163526.1"/>
    </source>
</evidence>
<gene>
    <name evidence="2" type="ORF">ALTATR162_LOCUS6491</name>
</gene>
<organism evidence="2 3">
    <name type="scientific">Alternaria atra</name>
    <dbReference type="NCBI Taxonomy" id="119953"/>
    <lineage>
        <taxon>Eukaryota</taxon>
        <taxon>Fungi</taxon>
        <taxon>Dikarya</taxon>
        <taxon>Ascomycota</taxon>
        <taxon>Pezizomycotina</taxon>
        <taxon>Dothideomycetes</taxon>
        <taxon>Pleosporomycetidae</taxon>
        <taxon>Pleosporales</taxon>
        <taxon>Pleosporineae</taxon>
        <taxon>Pleosporaceae</taxon>
        <taxon>Alternaria</taxon>
        <taxon>Alternaria sect. Ulocladioides</taxon>
    </lineage>
</organism>
<dbReference type="AlphaFoldDB" id="A0A8J2I9P9"/>
<comment type="caution">
    <text evidence="2">The sequence shown here is derived from an EMBL/GenBank/DDBJ whole genome shotgun (WGS) entry which is preliminary data.</text>
</comment>
<proteinExistence type="predicted"/>
<keyword evidence="3" id="KW-1185">Reference proteome</keyword>
<feature type="compositionally biased region" description="Low complexity" evidence="1">
    <location>
        <begin position="493"/>
        <end position="503"/>
    </location>
</feature>
<dbReference type="RefSeq" id="XP_043170048.1">
    <property type="nucleotide sequence ID" value="XM_043314113.1"/>
</dbReference>
<dbReference type="OrthoDB" id="3801492at2759"/>
<dbReference type="GeneID" id="67018386"/>
<feature type="region of interest" description="Disordered" evidence="1">
    <location>
        <begin position="223"/>
        <end position="255"/>
    </location>
</feature>
<feature type="region of interest" description="Disordered" evidence="1">
    <location>
        <begin position="390"/>
        <end position="421"/>
    </location>
</feature>
<feature type="region of interest" description="Disordered" evidence="1">
    <location>
        <begin position="331"/>
        <end position="368"/>
    </location>
</feature>
<sequence length="503" mass="55459">MSIHITQPLSVYALQNELPKHTASPTNNARAYIEDLPFTTVRRGSFVCASPSISPFREDEGLINNSTTDGTGGFVTDGIPAELRDWDGYRSRMRMIQCRLYLLRCEVLQSTANAVEQRAWAQCLNVSTHQYYGKILKYALKAQQLADATSNHDLQARSEYWSGRGCGGLCDWGAAASHFAAAVKLDVPNDNSRDKQRQQRDVLPIKKDDVGFLLGSVTRRYEKEMQKKEQARKANHGQDTSPSPTEDVQRKMPKRPGWMPYYEHMIHLGKQQSGGVFHQLLSCDYGSTLNKEEMTALKKRLSLNDGKQEIRKTFSAREWLIILRGEEATKKCSDSVGIHSSTHRQGQHSGPSRTLSPASSINASKHSSPEIAHSLGNKIDLTGYESGGATLSLLGSTKSPSSDEEDKTPSPPTADLHGRRNVKLPHIFTRAIKMNPSLGEAVLGPLVPTDSVMEKDPIEAESEGSGSDDGTRHIGSEEHVGTPIDEKTEESRSNISSSRTGSE</sequence>
<feature type="compositionally biased region" description="Polar residues" evidence="1">
    <location>
        <begin position="237"/>
        <end position="246"/>
    </location>
</feature>
<name>A0A8J2I9P9_9PLEO</name>
<feature type="compositionally biased region" description="Polar residues" evidence="1">
    <location>
        <begin position="347"/>
        <end position="366"/>
    </location>
</feature>
<evidence type="ECO:0000313" key="3">
    <source>
        <dbReference type="Proteomes" id="UP000676310"/>
    </source>
</evidence>
<dbReference type="Proteomes" id="UP000676310">
    <property type="component" value="Unassembled WGS sequence"/>
</dbReference>
<reference evidence="2" key="1">
    <citation type="submission" date="2021-05" db="EMBL/GenBank/DDBJ databases">
        <authorList>
            <person name="Stam R."/>
        </authorList>
    </citation>
    <scope>NUCLEOTIDE SEQUENCE</scope>
    <source>
        <strain evidence="2">CS162</strain>
    </source>
</reference>
<feature type="region of interest" description="Disordered" evidence="1">
    <location>
        <begin position="454"/>
        <end position="503"/>
    </location>
</feature>